<protein>
    <submittedName>
        <fullName evidence="6">ScbR family autoregulator-binding transcription factor</fullName>
    </submittedName>
</protein>
<reference evidence="6 7" key="1">
    <citation type="journal article" date="2019" name="Int. J. Syst. Evol. Microbiol.">
        <title>The Global Catalogue of Microorganisms (GCM) 10K type strain sequencing project: providing services to taxonomists for standard genome sequencing and annotation.</title>
        <authorList>
            <consortium name="The Broad Institute Genomics Platform"/>
            <consortium name="The Broad Institute Genome Sequencing Center for Infectious Disease"/>
            <person name="Wu L."/>
            <person name="Ma J."/>
        </authorList>
    </citation>
    <scope>NUCLEOTIDE SEQUENCE [LARGE SCALE GENOMIC DNA]</scope>
    <source>
        <strain evidence="6 7">JCM 10649</strain>
    </source>
</reference>
<dbReference type="InterPro" id="IPR009057">
    <property type="entry name" value="Homeodomain-like_sf"/>
</dbReference>
<keyword evidence="1" id="KW-0805">Transcription regulation</keyword>
<evidence type="ECO:0000256" key="2">
    <source>
        <dbReference type="ARBA" id="ARBA00023125"/>
    </source>
</evidence>
<accession>A0ABN0ZFY3</accession>
<comment type="caution">
    <text evidence="6">The sequence shown here is derived from an EMBL/GenBank/DDBJ whole genome shotgun (WGS) entry which is preliminary data.</text>
</comment>
<evidence type="ECO:0000259" key="5">
    <source>
        <dbReference type="PROSITE" id="PS50977"/>
    </source>
</evidence>
<dbReference type="SUPFAM" id="SSF48498">
    <property type="entry name" value="Tetracyclin repressor-like, C-terminal domain"/>
    <property type="match status" value="1"/>
</dbReference>
<dbReference type="InterPro" id="IPR047923">
    <property type="entry name" value="ArpA-like"/>
</dbReference>
<proteinExistence type="predicted"/>
<dbReference type="InterPro" id="IPR050109">
    <property type="entry name" value="HTH-type_TetR-like_transc_reg"/>
</dbReference>
<evidence type="ECO:0000256" key="4">
    <source>
        <dbReference type="PROSITE-ProRule" id="PRU00335"/>
    </source>
</evidence>
<dbReference type="PROSITE" id="PS01081">
    <property type="entry name" value="HTH_TETR_1"/>
    <property type="match status" value="1"/>
</dbReference>
<dbReference type="Gene3D" id="1.10.357.10">
    <property type="entry name" value="Tetracycline Repressor, domain 2"/>
    <property type="match status" value="1"/>
</dbReference>
<keyword evidence="3" id="KW-0804">Transcription</keyword>
<dbReference type="Pfam" id="PF00440">
    <property type="entry name" value="TetR_N"/>
    <property type="match status" value="1"/>
</dbReference>
<gene>
    <name evidence="6" type="ORF">GCM10009544_06540</name>
</gene>
<dbReference type="PRINTS" id="PR00455">
    <property type="entry name" value="HTHTETR"/>
</dbReference>
<evidence type="ECO:0000256" key="3">
    <source>
        <dbReference type="ARBA" id="ARBA00023163"/>
    </source>
</evidence>
<feature type="domain" description="HTH tetR-type" evidence="5">
    <location>
        <begin position="8"/>
        <end position="68"/>
    </location>
</feature>
<dbReference type="NCBIfam" id="NF041196">
    <property type="entry name" value="ScbR_bind_reg"/>
    <property type="match status" value="1"/>
</dbReference>
<dbReference type="PANTHER" id="PTHR30055:SF234">
    <property type="entry name" value="HTH-TYPE TRANSCRIPTIONAL REGULATOR BETI"/>
    <property type="match status" value="1"/>
</dbReference>
<keyword evidence="2 4" id="KW-0238">DNA-binding</keyword>
<name>A0ABN0ZFY3_9ACTN</name>
<dbReference type="EMBL" id="BAAAHB010000003">
    <property type="protein sequence ID" value="GAA0446387.1"/>
    <property type="molecule type" value="Genomic_DNA"/>
</dbReference>
<dbReference type="PANTHER" id="PTHR30055">
    <property type="entry name" value="HTH-TYPE TRANSCRIPTIONAL REGULATOR RUTR"/>
    <property type="match status" value="1"/>
</dbReference>
<dbReference type="Proteomes" id="UP001499895">
    <property type="component" value="Unassembled WGS sequence"/>
</dbReference>
<keyword evidence="7" id="KW-1185">Reference proteome</keyword>
<dbReference type="PROSITE" id="PS50977">
    <property type="entry name" value="HTH_TETR_2"/>
    <property type="match status" value="1"/>
</dbReference>
<dbReference type="InterPro" id="IPR036271">
    <property type="entry name" value="Tet_transcr_reg_TetR-rel_C_sf"/>
</dbReference>
<dbReference type="RefSeq" id="WP_344085142.1">
    <property type="nucleotide sequence ID" value="NZ_BAAAHB010000003.1"/>
</dbReference>
<dbReference type="InterPro" id="IPR023772">
    <property type="entry name" value="DNA-bd_HTH_TetR-type_CS"/>
</dbReference>
<feature type="DNA-binding region" description="H-T-H motif" evidence="4">
    <location>
        <begin position="31"/>
        <end position="50"/>
    </location>
</feature>
<dbReference type="SUPFAM" id="SSF46689">
    <property type="entry name" value="Homeodomain-like"/>
    <property type="match status" value="1"/>
</dbReference>
<evidence type="ECO:0000256" key="1">
    <source>
        <dbReference type="ARBA" id="ARBA00023015"/>
    </source>
</evidence>
<organism evidence="6 7">
    <name type="scientific">Streptomyces stramineus</name>
    <dbReference type="NCBI Taxonomy" id="173861"/>
    <lineage>
        <taxon>Bacteria</taxon>
        <taxon>Bacillati</taxon>
        <taxon>Actinomycetota</taxon>
        <taxon>Actinomycetes</taxon>
        <taxon>Kitasatosporales</taxon>
        <taxon>Streptomycetaceae</taxon>
        <taxon>Streptomyces</taxon>
    </lineage>
</organism>
<dbReference type="InterPro" id="IPR001647">
    <property type="entry name" value="HTH_TetR"/>
</dbReference>
<evidence type="ECO:0000313" key="6">
    <source>
        <dbReference type="EMBL" id="GAA0446387.1"/>
    </source>
</evidence>
<sequence length="213" mass="22707">MASQTRGARTRQQLLDAAAAVFLECGYEGASMGEITKRAGLTKGAAYFHFSSKEALARSVLDEAVTTDGVLPQTLKLQELVDIAMGLAYRLPREPVQAAVLRLAVDNTARRLLGTAWPEWITVLTDVLVEAKRRGETLPHLDPVQTGRVVMSAWTGMSLVLDEVPSGADLEHHIASLLDHLLPSIAVPAVLAQLDTAPGRGARVALVPLGSTA</sequence>
<evidence type="ECO:0000313" key="7">
    <source>
        <dbReference type="Proteomes" id="UP001499895"/>
    </source>
</evidence>